<organism evidence="3 4">
    <name type="scientific">Coprinellus micaceus</name>
    <name type="common">Glistening ink-cap mushroom</name>
    <name type="synonym">Coprinus micaceus</name>
    <dbReference type="NCBI Taxonomy" id="71717"/>
    <lineage>
        <taxon>Eukaryota</taxon>
        <taxon>Fungi</taxon>
        <taxon>Dikarya</taxon>
        <taxon>Basidiomycota</taxon>
        <taxon>Agaricomycotina</taxon>
        <taxon>Agaricomycetes</taxon>
        <taxon>Agaricomycetidae</taxon>
        <taxon>Agaricales</taxon>
        <taxon>Agaricineae</taxon>
        <taxon>Psathyrellaceae</taxon>
        <taxon>Coprinellus</taxon>
    </lineage>
</organism>
<feature type="region of interest" description="Disordered" evidence="1">
    <location>
        <begin position="1"/>
        <end position="77"/>
    </location>
</feature>
<evidence type="ECO:0000313" key="4">
    <source>
        <dbReference type="Proteomes" id="UP000298030"/>
    </source>
</evidence>
<keyword evidence="4" id="KW-1185">Reference proteome</keyword>
<dbReference type="EMBL" id="QPFP01000017">
    <property type="protein sequence ID" value="TEB31997.1"/>
    <property type="molecule type" value="Genomic_DNA"/>
</dbReference>
<proteinExistence type="predicted"/>
<sequence length="156" mass="16815">MTAMHFGRGLDNQTSGVRAPDGYTSTHYFSRQSSQQGTASDPQTRASAPIQPSRSASEGFRPSIPPQAPNMSGFATNAQFGQGYTASAQGLQSHDGRVPLGRDYYRRLFPSVLASQSILPAQYFEEAGPTHGQPHRKSNEIPPPEPDAPYTPPNAL</sequence>
<comment type="caution">
    <text evidence="3">The sequence shown here is derived from an EMBL/GenBank/DDBJ whole genome shotgun (WGS) entry which is preliminary data.</text>
</comment>
<reference evidence="3 4" key="1">
    <citation type="journal article" date="2019" name="Nat. Ecol. Evol.">
        <title>Megaphylogeny resolves global patterns of mushroom evolution.</title>
        <authorList>
            <person name="Varga T."/>
            <person name="Krizsan K."/>
            <person name="Foldi C."/>
            <person name="Dima B."/>
            <person name="Sanchez-Garcia M."/>
            <person name="Sanchez-Ramirez S."/>
            <person name="Szollosi G.J."/>
            <person name="Szarkandi J.G."/>
            <person name="Papp V."/>
            <person name="Albert L."/>
            <person name="Andreopoulos W."/>
            <person name="Angelini C."/>
            <person name="Antonin V."/>
            <person name="Barry K.W."/>
            <person name="Bougher N.L."/>
            <person name="Buchanan P."/>
            <person name="Buyck B."/>
            <person name="Bense V."/>
            <person name="Catcheside P."/>
            <person name="Chovatia M."/>
            <person name="Cooper J."/>
            <person name="Damon W."/>
            <person name="Desjardin D."/>
            <person name="Finy P."/>
            <person name="Geml J."/>
            <person name="Haridas S."/>
            <person name="Hughes K."/>
            <person name="Justo A."/>
            <person name="Karasinski D."/>
            <person name="Kautmanova I."/>
            <person name="Kiss B."/>
            <person name="Kocsube S."/>
            <person name="Kotiranta H."/>
            <person name="LaButti K.M."/>
            <person name="Lechner B.E."/>
            <person name="Liimatainen K."/>
            <person name="Lipzen A."/>
            <person name="Lukacs Z."/>
            <person name="Mihaltcheva S."/>
            <person name="Morgado L.N."/>
            <person name="Niskanen T."/>
            <person name="Noordeloos M.E."/>
            <person name="Ohm R.A."/>
            <person name="Ortiz-Santana B."/>
            <person name="Ovrebo C."/>
            <person name="Racz N."/>
            <person name="Riley R."/>
            <person name="Savchenko A."/>
            <person name="Shiryaev A."/>
            <person name="Soop K."/>
            <person name="Spirin V."/>
            <person name="Szebenyi C."/>
            <person name="Tomsovsky M."/>
            <person name="Tulloss R.E."/>
            <person name="Uehling J."/>
            <person name="Grigoriev I.V."/>
            <person name="Vagvolgyi C."/>
            <person name="Papp T."/>
            <person name="Martin F.M."/>
            <person name="Miettinen O."/>
            <person name="Hibbett D.S."/>
            <person name="Nagy L.G."/>
        </authorList>
    </citation>
    <scope>NUCLEOTIDE SEQUENCE [LARGE SCALE GENOMIC DNA]</scope>
    <source>
        <strain evidence="3 4">FP101781</strain>
    </source>
</reference>
<feature type="region of interest" description="Disordered" evidence="1">
    <location>
        <begin position="124"/>
        <end position="156"/>
    </location>
</feature>
<evidence type="ECO:0000256" key="1">
    <source>
        <dbReference type="SAM" id="MobiDB-lite"/>
    </source>
</evidence>
<feature type="compositionally biased region" description="Polar residues" evidence="1">
    <location>
        <begin position="23"/>
        <end position="56"/>
    </location>
</feature>
<evidence type="ECO:0000313" key="3">
    <source>
        <dbReference type="EMBL" id="TEB31997.1"/>
    </source>
</evidence>
<dbReference type="AlphaFoldDB" id="A0A4Y7TCU6"/>
<name>A0A4Y7TCU6_COPMI</name>
<evidence type="ECO:0000313" key="2">
    <source>
        <dbReference type="EMBL" id="TEB30977.1"/>
    </source>
</evidence>
<feature type="compositionally biased region" description="Pro residues" evidence="1">
    <location>
        <begin position="141"/>
        <end position="156"/>
    </location>
</feature>
<dbReference type="Proteomes" id="UP000298030">
    <property type="component" value="Unassembled WGS sequence"/>
</dbReference>
<gene>
    <name evidence="3" type="ORF">FA13DRAFT_1732281</name>
    <name evidence="2" type="ORF">FA13DRAFT_1732940</name>
</gene>
<dbReference type="EMBL" id="QPFP01000020">
    <property type="protein sequence ID" value="TEB30977.1"/>
    <property type="molecule type" value="Genomic_DNA"/>
</dbReference>
<protein>
    <submittedName>
        <fullName evidence="3">Uncharacterized protein</fullName>
    </submittedName>
</protein>
<accession>A0A4Y7TCU6</accession>